<sequence>MLPSFSSSLPFPPFNHRKSRETSVNKSTAACATLSSFLQHESSSSSLSSCSNQKTPSVHTQKPSSSSSSSSSTSRYKLKGIGSRQVVVEETDEKVAATPPPAAVTATAPSPGHAFISDLLDKYEVHRISLLLDHYIETSCDDRRRPGNGKSGRSNVKKKPPLPPVGLWLMRQTSLCGSRTTDVVEESTARIEIGGCSSSRWLLRR</sequence>
<reference evidence="2" key="1">
    <citation type="submission" date="2022-07" db="EMBL/GenBank/DDBJ databases">
        <authorList>
            <person name="Macas J."/>
            <person name="Novak P."/>
            <person name="Neumann P."/>
        </authorList>
    </citation>
    <scope>NUCLEOTIDE SEQUENCE</scope>
</reference>
<gene>
    <name evidence="2" type="ORF">CEPIT_LOCUS37236</name>
</gene>
<feature type="compositionally biased region" description="Polar residues" evidence="1">
    <location>
        <begin position="52"/>
        <end position="63"/>
    </location>
</feature>
<dbReference type="EMBL" id="CAMAPF010001014">
    <property type="protein sequence ID" value="CAH9138979.1"/>
    <property type="molecule type" value="Genomic_DNA"/>
</dbReference>
<comment type="caution">
    <text evidence="2">The sequence shown here is derived from an EMBL/GenBank/DDBJ whole genome shotgun (WGS) entry which is preliminary data.</text>
</comment>
<dbReference type="Proteomes" id="UP001152523">
    <property type="component" value="Unassembled WGS sequence"/>
</dbReference>
<feature type="region of interest" description="Disordered" evidence="1">
    <location>
        <begin position="1"/>
        <end position="25"/>
    </location>
</feature>
<evidence type="ECO:0000313" key="3">
    <source>
        <dbReference type="Proteomes" id="UP001152523"/>
    </source>
</evidence>
<organism evidence="2 3">
    <name type="scientific">Cuscuta epithymum</name>
    <dbReference type="NCBI Taxonomy" id="186058"/>
    <lineage>
        <taxon>Eukaryota</taxon>
        <taxon>Viridiplantae</taxon>
        <taxon>Streptophyta</taxon>
        <taxon>Embryophyta</taxon>
        <taxon>Tracheophyta</taxon>
        <taxon>Spermatophyta</taxon>
        <taxon>Magnoliopsida</taxon>
        <taxon>eudicotyledons</taxon>
        <taxon>Gunneridae</taxon>
        <taxon>Pentapetalae</taxon>
        <taxon>asterids</taxon>
        <taxon>lamiids</taxon>
        <taxon>Solanales</taxon>
        <taxon>Convolvulaceae</taxon>
        <taxon>Cuscuteae</taxon>
        <taxon>Cuscuta</taxon>
        <taxon>Cuscuta subgen. Cuscuta</taxon>
    </lineage>
</organism>
<name>A0AAV0FTP2_9ASTE</name>
<dbReference type="AlphaFoldDB" id="A0AAV0FTP2"/>
<feature type="region of interest" description="Disordered" evidence="1">
    <location>
        <begin position="43"/>
        <end position="111"/>
    </location>
</feature>
<feature type="region of interest" description="Disordered" evidence="1">
    <location>
        <begin position="140"/>
        <end position="163"/>
    </location>
</feature>
<protein>
    <submittedName>
        <fullName evidence="2">Uncharacterized protein</fullName>
    </submittedName>
</protein>
<proteinExistence type="predicted"/>
<evidence type="ECO:0000313" key="2">
    <source>
        <dbReference type="EMBL" id="CAH9138979.1"/>
    </source>
</evidence>
<feature type="compositionally biased region" description="Low complexity" evidence="1">
    <location>
        <begin position="64"/>
        <end position="74"/>
    </location>
</feature>
<accession>A0AAV0FTP2</accession>
<keyword evidence="3" id="KW-1185">Reference proteome</keyword>
<evidence type="ECO:0000256" key="1">
    <source>
        <dbReference type="SAM" id="MobiDB-lite"/>
    </source>
</evidence>